<evidence type="ECO:0000313" key="5">
    <source>
        <dbReference type="EMBL" id="CAE0488606.1"/>
    </source>
</evidence>
<proteinExistence type="predicted"/>
<dbReference type="SUPFAM" id="SSF52540">
    <property type="entry name" value="P-loop containing nucleoside triphosphate hydrolases"/>
    <property type="match status" value="1"/>
</dbReference>
<feature type="domain" description="RecF/RecN/SMC N-terminal" evidence="4">
    <location>
        <begin position="5"/>
        <end position="125"/>
    </location>
</feature>
<dbReference type="InterPro" id="IPR003395">
    <property type="entry name" value="RecF/RecN/SMC_N"/>
</dbReference>
<comment type="subcellular location">
    <subcellularLocation>
        <location evidence="1">Nucleus</location>
    </subcellularLocation>
</comment>
<evidence type="ECO:0000256" key="2">
    <source>
        <dbReference type="SAM" id="Coils"/>
    </source>
</evidence>
<keyword evidence="3" id="KW-1133">Transmembrane helix</keyword>
<feature type="coiled-coil region" evidence="2">
    <location>
        <begin position="196"/>
        <end position="223"/>
    </location>
</feature>
<protein>
    <recommendedName>
        <fullName evidence="4">RecF/RecN/SMC N-terminal domain-containing protein</fullName>
    </recommendedName>
</protein>
<dbReference type="Pfam" id="PF02463">
    <property type="entry name" value="SMC_N"/>
    <property type="match status" value="1"/>
</dbReference>
<name>A0A7S3QNV1_DUNTE</name>
<keyword evidence="3" id="KW-0472">Membrane</keyword>
<keyword evidence="2" id="KW-0175">Coiled coil</keyword>
<evidence type="ECO:0000256" key="1">
    <source>
        <dbReference type="ARBA" id="ARBA00004123"/>
    </source>
</evidence>
<feature type="coiled-coil region" evidence="2">
    <location>
        <begin position="336"/>
        <end position="457"/>
    </location>
</feature>
<feature type="coiled-coil region" evidence="2">
    <location>
        <begin position="256"/>
        <end position="304"/>
    </location>
</feature>
<gene>
    <name evidence="5" type="ORF">DTER00134_LOCUS3670</name>
</gene>
<dbReference type="GO" id="GO:0005634">
    <property type="term" value="C:nucleus"/>
    <property type="evidence" value="ECO:0007669"/>
    <property type="project" value="UniProtKB-SubCell"/>
</dbReference>
<dbReference type="Gene3D" id="3.40.50.300">
    <property type="entry name" value="P-loop containing nucleotide triphosphate hydrolases"/>
    <property type="match status" value="1"/>
</dbReference>
<reference evidence="5" key="1">
    <citation type="submission" date="2021-01" db="EMBL/GenBank/DDBJ databases">
        <authorList>
            <person name="Corre E."/>
            <person name="Pelletier E."/>
            <person name="Niang G."/>
            <person name="Scheremetjew M."/>
            <person name="Finn R."/>
            <person name="Kale V."/>
            <person name="Holt S."/>
            <person name="Cochrane G."/>
            <person name="Meng A."/>
            <person name="Brown T."/>
            <person name="Cohen L."/>
        </authorList>
    </citation>
    <scope>NUCLEOTIDE SEQUENCE</scope>
    <source>
        <strain evidence="5">CCMP1320</strain>
    </source>
</reference>
<evidence type="ECO:0000259" key="4">
    <source>
        <dbReference type="Pfam" id="PF02463"/>
    </source>
</evidence>
<dbReference type="PANTHER" id="PTHR18937">
    <property type="entry name" value="STRUCTURAL MAINTENANCE OF CHROMOSOMES SMC FAMILY MEMBER"/>
    <property type="match status" value="1"/>
</dbReference>
<organism evidence="5">
    <name type="scientific">Dunaliella tertiolecta</name>
    <name type="common">Green alga</name>
    <dbReference type="NCBI Taxonomy" id="3047"/>
    <lineage>
        <taxon>Eukaryota</taxon>
        <taxon>Viridiplantae</taxon>
        <taxon>Chlorophyta</taxon>
        <taxon>core chlorophytes</taxon>
        <taxon>Chlorophyceae</taxon>
        <taxon>CS clade</taxon>
        <taxon>Chlamydomonadales</taxon>
        <taxon>Dunaliellaceae</taxon>
        <taxon>Dunaliella</taxon>
    </lineage>
</organism>
<evidence type="ECO:0000256" key="3">
    <source>
        <dbReference type="SAM" id="Phobius"/>
    </source>
</evidence>
<accession>A0A7S3QNV1</accession>
<keyword evidence="3" id="KW-0812">Transmembrane</keyword>
<dbReference type="AlphaFoldDB" id="A0A7S3QNV1"/>
<dbReference type="InterPro" id="IPR027417">
    <property type="entry name" value="P-loop_NTPase"/>
</dbReference>
<feature type="transmembrane region" description="Helical" evidence="3">
    <location>
        <begin position="533"/>
        <end position="560"/>
    </location>
</feature>
<dbReference type="GO" id="GO:0051276">
    <property type="term" value="P:chromosome organization"/>
    <property type="evidence" value="ECO:0007669"/>
    <property type="project" value="UniProtKB-ARBA"/>
</dbReference>
<dbReference type="EMBL" id="HBIP01007003">
    <property type="protein sequence ID" value="CAE0488606.1"/>
    <property type="molecule type" value="Transcribed_RNA"/>
</dbReference>
<sequence>MIASLHSLRVFGFKCFKDELHLEGLGCESGFCSIIGPNGCGKSVIGECIAFALGGNRRMLRAKNGVALVNKERLCNLAATSSAETNVDAEVELGIAALDAESGSDKSIHIRRALLCGGTRSKTFIRRPSEEGEGAAWIPVSQAELHRTLLAYGINTQAIDRYVVTQQRQALAVADPVALVHHLELLLGSAHLADAIAAKEAELGAIIVRVKRLEDEAEILRDRRQALAPQVDMWQRFQAGQVHLVQRKSAYLQTSCSLLESEILQLGNEVQDAEVRTSQLQEDLEANKDELQSLQKEEAAAHRSLGSMKDLLAAGLGEVRRCNLEVTKLQAQAASCQAAEKEHKQASTQLAKHLKAAAAASTAAESGLAAASARQQELQAQQVEAQKRVADLRKKHRQENREALSSSEDVALPAQVLEARSRLQQAEQQLQQNVAKEKQARHDLEQAKQSLSEAQSMEASATQVAADLQGKLQQDQVAADRLHAQLSAQQVEVEGGAAALEHSRQQCMEIQVRAALLLEPPCFITCTPHCHHWFLFGRFGCFPFLTVIGVGFLSMLSFAVKHLPMLGLV</sequence>